<dbReference type="InterPro" id="IPR026907">
    <property type="entry name" value="GCIP-like"/>
</dbReference>
<keyword evidence="6" id="KW-0131">Cell cycle</keyword>
<dbReference type="Pfam" id="PF13324">
    <property type="entry name" value="GCIP_N"/>
    <property type="match status" value="1"/>
</dbReference>
<dbReference type="Gene3D" id="1.20.1420.10">
    <property type="entry name" value="Talin, central domain"/>
    <property type="match status" value="1"/>
</dbReference>
<keyword evidence="5" id="KW-0539">Nucleus</keyword>
<dbReference type="PANTHER" id="PTHR15492:SF1">
    <property type="entry name" value="CYCLIN-D1-BINDING PROTEIN 1"/>
    <property type="match status" value="1"/>
</dbReference>
<evidence type="ECO:0000256" key="6">
    <source>
        <dbReference type="ARBA" id="ARBA00023306"/>
    </source>
</evidence>
<evidence type="ECO:0000256" key="3">
    <source>
        <dbReference type="ARBA" id="ARBA00008940"/>
    </source>
</evidence>
<evidence type="ECO:0000259" key="8">
    <source>
        <dbReference type="Pfam" id="PF20936"/>
    </source>
</evidence>
<dbReference type="InterPro" id="IPR049318">
    <property type="entry name" value="GCIP_C"/>
</dbReference>
<dbReference type="Gene3D" id="1.20.1410.10">
    <property type="entry name" value="I/LWEQ domain"/>
    <property type="match status" value="1"/>
</dbReference>
<dbReference type="GO" id="GO:0005634">
    <property type="term" value="C:nucleus"/>
    <property type="evidence" value="ECO:0007669"/>
    <property type="project" value="UniProtKB-SubCell"/>
</dbReference>
<dbReference type="EMBL" id="GDRN01043080">
    <property type="protein sequence ID" value="JAI67002.1"/>
    <property type="molecule type" value="Transcribed_RNA"/>
</dbReference>
<comment type="subcellular location">
    <subcellularLocation>
        <location evidence="2">Cytoplasm</location>
    </subcellularLocation>
    <subcellularLocation>
        <location evidence="1">Nucleus</location>
    </subcellularLocation>
</comment>
<dbReference type="PANTHER" id="PTHR15492">
    <property type="entry name" value="CYCLIN D1-BINDING PROTEIN 1"/>
    <property type="match status" value="1"/>
</dbReference>
<dbReference type="GO" id="GO:0005737">
    <property type="term" value="C:cytoplasm"/>
    <property type="evidence" value="ECO:0007669"/>
    <property type="project" value="UniProtKB-SubCell"/>
</dbReference>
<evidence type="ECO:0000256" key="5">
    <source>
        <dbReference type="ARBA" id="ARBA00023242"/>
    </source>
</evidence>
<name>A0A0P4WJ34_SCYOL</name>
<evidence type="ECO:0000259" key="7">
    <source>
        <dbReference type="Pfam" id="PF13324"/>
    </source>
</evidence>
<keyword evidence="4" id="KW-0963">Cytoplasm</keyword>
<feature type="domain" description="Cyclin-D1-binding protein 1-like N-terminal" evidence="7">
    <location>
        <begin position="48"/>
        <end position="185"/>
    </location>
</feature>
<dbReference type="Pfam" id="PF20936">
    <property type="entry name" value="GCIP_C"/>
    <property type="match status" value="1"/>
</dbReference>
<feature type="domain" description="Cyclin-D1-binding protein 1-like C-terminal" evidence="8">
    <location>
        <begin position="204"/>
        <end position="296"/>
    </location>
</feature>
<evidence type="ECO:0000313" key="9">
    <source>
        <dbReference type="EMBL" id="JAI67002.1"/>
    </source>
</evidence>
<proteinExistence type="inferred from homology"/>
<organism evidence="9">
    <name type="scientific">Scylla olivacea</name>
    <name type="common">Orange mud crab</name>
    <name type="synonym">Cancer olivacea</name>
    <dbReference type="NCBI Taxonomy" id="85551"/>
    <lineage>
        <taxon>Eukaryota</taxon>
        <taxon>Metazoa</taxon>
        <taxon>Ecdysozoa</taxon>
        <taxon>Arthropoda</taxon>
        <taxon>Crustacea</taxon>
        <taxon>Multicrustacea</taxon>
        <taxon>Malacostraca</taxon>
        <taxon>Eumalacostraca</taxon>
        <taxon>Eucarida</taxon>
        <taxon>Decapoda</taxon>
        <taxon>Pleocyemata</taxon>
        <taxon>Brachyura</taxon>
        <taxon>Eubrachyura</taxon>
        <taxon>Portunoidea</taxon>
        <taxon>Portunidae</taxon>
        <taxon>Portuninae</taxon>
        <taxon>Scylla</taxon>
    </lineage>
</organism>
<dbReference type="InterPro" id="IPR049317">
    <property type="entry name" value="GCIP-like_N"/>
</dbReference>
<evidence type="ECO:0000256" key="4">
    <source>
        <dbReference type="ARBA" id="ARBA00022490"/>
    </source>
</evidence>
<evidence type="ECO:0000256" key="2">
    <source>
        <dbReference type="ARBA" id="ARBA00004496"/>
    </source>
</evidence>
<evidence type="ECO:0008006" key="10">
    <source>
        <dbReference type="Google" id="ProtNLM"/>
    </source>
</evidence>
<sequence>MAPANIGPLKNILQNTIDNLLLAEKEIEGKVGHHADEGFHLGKFWTDINTVAKKLSFDCTKICICFGKSPVPTPSETSSLLTCVEQAVLSLVSVFHKLPLTLGITLHTHVQYEVVKAVQAVKNLLKVIKDEGAEAVCRYSTGVVWEGCQYLENACLDNKSAVLLGMKSHNSMVADAFREISEALEGDGCGWNCLIDGIEEIEDTDKWTDEDKDLIGPSVNLIKAAKILYKRLMAAIEKNGLCSSVDVVKELDQLYEECGLISSQVDVLVQDLYPPLSVSSMEEQSHHLANRLHAVLKTCVPSHVIGETEQSHIEFIQKAIDHNLDCMGEKLSKR</sequence>
<protein>
    <recommendedName>
        <fullName evidence="10">Cyclin-D1-binding protein 1 homolog</fullName>
    </recommendedName>
</protein>
<accession>A0A0P4WJ34</accession>
<reference evidence="9" key="1">
    <citation type="submission" date="2015-09" db="EMBL/GenBank/DDBJ databases">
        <title>Scylla olivacea transcriptome.</title>
        <authorList>
            <person name="Ikhwanuddin M."/>
        </authorList>
    </citation>
    <scope>NUCLEOTIDE SEQUENCE</scope>
</reference>
<comment type="similarity">
    <text evidence="3">Belongs to the CCNDBP1 family.</text>
</comment>
<evidence type="ECO:0000256" key="1">
    <source>
        <dbReference type="ARBA" id="ARBA00004123"/>
    </source>
</evidence>
<dbReference type="AlphaFoldDB" id="A0A0P4WJ34"/>